<dbReference type="SMART" id="SM00863">
    <property type="entry name" value="tRNA_SAD"/>
    <property type="match status" value="1"/>
</dbReference>
<dbReference type="CDD" id="cd00771">
    <property type="entry name" value="ThrRS_core"/>
    <property type="match status" value="1"/>
</dbReference>
<evidence type="ECO:0000256" key="7">
    <source>
        <dbReference type="ARBA" id="ARBA00022833"/>
    </source>
</evidence>
<dbReference type="NCBIfam" id="TIGR00418">
    <property type="entry name" value="thrS"/>
    <property type="match status" value="1"/>
</dbReference>
<dbReference type="InterPro" id="IPR012947">
    <property type="entry name" value="tRNA_SAD"/>
</dbReference>
<gene>
    <name evidence="13" type="primary">thrS</name>
    <name evidence="15" type="ORF">UW92_C0021G0025</name>
</gene>
<dbReference type="PROSITE" id="PS50862">
    <property type="entry name" value="AA_TRNA_LIGASE_II"/>
    <property type="match status" value="1"/>
</dbReference>
<feature type="domain" description="Aminoacyl-transfer RNA synthetases class-II family profile" evidence="14">
    <location>
        <begin position="173"/>
        <end position="481"/>
    </location>
</feature>
<keyword evidence="3 13" id="KW-0820">tRNA-binding</keyword>
<dbReference type="InterPro" id="IPR002320">
    <property type="entry name" value="Thr-tRNA-ligase_IIa"/>
</dbReference>
<evidence type="ECO:0000256" key="1">
    <source>
        <dbReference type="ARBA" id="ARBA00008226"/>
    </source>
</evidence>
<dbReference type="GO" id="GO:0004829">
    <property type="term" value="F:threonine-tRNA ligase activity"/>
    <property type="evidence" value="ECO:0007669"/>
    <property type="project" value="UniProtKB-UniRule"/>
</dbReference>
<dbReference type="CDD" id="cd00860">
    <property type="entry name" value="ThrRS_anticodon"/>
    <property type="match status" value="1"/>
</dbReference>
<dbReference type="EC" id="6.1.1.3" evidence="13"/>
<feature type="binding site" evidence="13">
    <location>
        <position position="278"/>
    </location>
    <ligand>
        <name>Zn(2+)</name>
        <dbReference type="ChEBI" id="CHEBI:29105"/>
        <note>catalytic</note>
    </ligand>
</feature>
<feature type="binding site" evidence="13">
    <location>
        <position position="458"/>
    </location>
    <ligand>
        <name>Zn(2+)</name>
        <dbReference type="ChEBI" id="CHEBI:29105"/>
        <note>catalytic</note>
    </ligand>
</feature>
<dbReference type="InterPro" id="IPR045864">
    <property type="entry name" value="aa-tRNA-synth_II/BPL/LPL"/>
</dbReference>
<comment type="cofactor">
    <cofactor evidence="13">
        <name>Zn(2+)</name>
        <dbReference type="ChEBI" id="CHEBI:29105"/>
    </cofactor>
    <text evidence="13">Binds 1 zinc ion per subunit.</text>
</comment>
<comment type="catalytic activity">
    <reaction evidence="12 13">
        <text>tRNA(Thr) + L-threonine + ATP = L-threonyl-tRNA(Thr) + AMP + diphosphate + H(+)</text>
        <dbReference type="Rhea" id="RHEA:24624"/>
        <dbReference type="Rhea" id="RHEA-COMP:9670"/>
        <dbReference type="Rhea" id="RHEA-COMP:9704"/>
        <dbReference type="ChEBI" id="CHEBI:15378"/>
        <dbReference type="ChEBI" id="CHEBI:30616"/>
        <dbReference type="ChEBI" id="CHEBI:33019"/>
        <dbReference type="ChEBI" id="CHEBI:57926"/>
        <dbReference type="ChEBI" id="CHEBI:78442"/>
        <dbReference type="ChEBI" id="CHEBI:78534"/>
        <dbReference type="ChEBI" id="CHEBI:456215"/>
        <dbReference type="EC" id="6.1.1.3"/>
    </reaction>
</comment>
<dbReference type="PRINTS" id="PR01047">
    <property type="entry name" value="TRNASYNTHTHR"/>
</dbReference>
<dbReference type="InterPro" id="IPR036621">
    <property type="entry name" value="Anticodon-bd_dom_sf"/>
</dbReference>
<evidence type="ECO:0000256" key="6">
    <source>
        <dbReference type="ARBA" id="ARBA00022741"/>
    </source>
</evidence>
<comment type="caution">
    <text evidence="15">The sequence shown here is derived from an EMBL/GenBank/DDBJ whole genome shotgun (WGS) entry which is preliminary data.</text>
</comment>
<dbReference type="Gene3D" id="3.30.980.10">
    <property type="entry name" value="Threonyl-trna Synthetase, Chain A, domain 2"/>
    <property type="match status" value="1"/>
</dbReference>
<evidence type="ECO:0000256" key="13">
    <source>
        <dbReference type="HAMAP-Rule" id="MF_00184"/>
    </source>
</evidence>
<dbReference type="GO" id="GO:0006435">
    <property type="term" value="P:threonyl-tRNA aminoacylation"/>
    <property type="evidence" value="ECO:0007669"/>
    <property type="project" value="UniProtKB-UniRule"/>
</dbReference>
<dbReference type="GO" id="GO:0046872">
    <property type="term" value="F:metal ion binding"/>
    <property type="evidence" value="ECO:0007669"/>
    <property type="project" value="UniProtKB-KW"/>
</dbReference>
<evidence type="ECO:0000313" key="16">
    <source>
        <dbReference type="Proteomes" id="UP000033966"/>
    </source>
</evidence>
<reference evidence="15 16" key="1">
    <citation type="journal article" date="2015" name="Nature">
        <title>rRNA introns, odd ribosomes, and small enigmatic genomes across a large radiation of phyla.</title>
        <authorList>
            <person name="Brown C.T."/>
            <person name="Hug L.A."/>
            <person name="Thomas B.C."/>
            <person name="Sharon I."/>
            <person name="Castelle C.J."/>
            <person name="Singh A."/>
            <person name="Wilkins M.J."/>
            <person name="Williams K.H."/>
            <person name="Banfield J.F."/>
        </authorList>
    </citation>
    <scope>NUCLEOTIDE SEQUENCE [LARGE SCALE GENOMIC DNA]</scope>
</reference>
<comment type="caution">
    <text evidence="13">Lacks conserved residue(s) required for the propagation of feature annotation.</text>
</comment>
<keyword evidence="6 13" id="KW-0547">Nucleotide-binding</keyword>
<keyword evidence="5 13" id="KW-0479">Metal-binding</keyword>
<evidence type="ECO:0000256" key="3">
    <source>
        <dbReference type="ARBA" id="ARBA00022555"/>
    </source>
</evidence>
<dbReference type="InterPro" id="IPR002314">
    <property type="entry name" value="aa-tRNA-synt_IIb"/>
</dbReference>
<evidence type="ECO:0000256" key="10">
    <source>
        <dbReference type="ARBA" id="ARBA00022917"/>
    </source>
</evidence>
<keyword evidence="8 13" id="KW-0067">ATP-binding</keyword>
<dbReference type="FunFam" id="3.30.980.10:FF:000005">
    <property type="entry name" value="Threonyl-tRNA synthetase, mitochondrial"/>
    <property type="match status" value="1"/>
</dbReference>
<dbReference type="FunFam" id="3.30.930.10:FF:000002">
    <property type="entry name" value="Threonine--tRNA ligase"/>
    <property type="match status" value="1"/>
</dbReference>
<keyword evidence="2 13" id="KW-0963">Cytoplasm</keyword>
<dbReference type="InterPro" id="IPR006195">
    <property type="entry name" value="aa-tRNA-synth_II"/>
</dbReference>
<dbReference type="SUPFAM" id="SSF55681">
    <property type="entry name" value="Class II aaRS and biotin synthetases"/>
    <property type="match status" value="1"/>
</dbReference>
<sequence length="583" mass="67253">MPKKEDSNIEYARHSLAHLLAAAVLELYPETKNTIGPAIENGFYYDFEFQEPISENDLQKIEEKMRELLKGWNSFERKEVTPAEAKRHFAENPYKLELIEEFSKEGKTLSLYTSGGFTDLCRGGHVDDVKKEIKPDAFKLDRIAGAYWRGNEKNKMLTRIYGLAFASKKELDDYLALIEESKKRDHKKLGPELDLFTFSELVGSGLPLWTPKGTLLRNLLDGYVWELRKAVGYEQVDIPHLTKKDLYERSGHWEKFKDELFRVQTREGHLLAIKPMNCPHHTQIYARRPWSYRELPQRYASTTKVYRDEQSGELAGLSRVRAITQDDAHVFCRRSQILEEMGKIWDIIQTFYSSFGFSLEIRLSLSDPEHMEKYLGDQKTWGVAENELRTLVKQRGVETVEAVGEAAFYGPKIDFMGKDSLGREWQVATIQLDMNMPERFDLSCTNEKGVSERIVIIHAAIMGSIERFLSILIEHYAGAFPVWLAPMQVVLIPINEKVSSYALDVKKKLEENDVRVTLFEATETLGKRIREAELQKVPYILVVGEKEVAGGTVNVRTRHAKETETIPLEKFMEKIEKEVKEKK</sequence>
<dbReference type="InterPro" id="IPR018163">
    <property type="entry name" value="Thr/Ala-tRNA-synth_IIc_edit"/>
</dbReference>
<dbReference type="HAMAP" id="MF_00184">
    <property type="entry name" value="Thr_tRNA_synth"/>
    <property type="match status" value="1"/>
</dbReference>
<dbReference type="Pfam" id="PF00587">
    <property type="entry name" value="tRNA-synt_2b"/>
    <property type="match status" value="1"/>
</dbReference>
<organism evidence="15 16">
    <name type="scientific">Candidatus Jorgensenbacteria bacterium GW2011_GWA2_45_13</name>
    <dbReference type="NCBI Taxonomy" id="1618662"/>
    <lineage>
        <taxon>Bacteria</taxon>
        <taxon>Candidatus Joergenseniibacteriota</taxon>
    </lineage>
</organism>
<comment type="similarity">
    <text evidence="1 13">Belongs to the class-II aminoacyl-tRNA synthetase family.</text>
</comment>
<dbReference type="Gene3D" id="3.30.930.10">
    <property type="entry name" value="Bira Bifunctional Protein, Domain 2"/>
    <property type="match status" value="1"/>
</dbReference>
<name>A0A0G1NCY0_9BACT</name>
<comment type="subcellular location">
    <subcellularLocation>
        <location evidence="13">Cytoplasm</location>
    </subcellularLocation>
</comment>
<dbReference type="SUPFAM" id="SSF52954">
    <property type="entry name" value="Class II aaRS ABD-related"/>
    <property type="match status" value="1"/>
</dbReference>
<evidence type="ECO:0000256" key="8">
    <source>
        <dbReference type="ARBA" id="ARBA00022840"/>
    </source>
</evidence>
<dbReference type="Pfam" id="PF07973">
    <property type="entry name" value="tRNA_SAD"/>
    <property type="match status" value="1"/>
</dbReference>
<dbReference type="PANTHER" id="PTHR11451:SF44">
    <property type="entry name" value="THREONINE--TRNA LIGASE, CHLOROPLASTIC_MITOCHONDRIAL 2"/>
    <property type="match status" value="1"/>
</dbReference>
<dbReference type="InterPro" id="IPR047246">
    <property type="entry name" value="ThrRS_anticodon"/>
</dbReference>
<dbReference type="GO" id="GO:0000049">
    <property type="term" value="F:tRNA binding"/>
    <property type="evidence" value="ECO:0007669"/>
    <property type="project" value="UniProtKB-KW"/>
</dbReference>
<evidence type="ECO:0000259" key="14">
    <source>
        <dbReference type="PROSITE" id="PS50862"/>
    </source>
</evidence>
<dbReference type="Gene3D" id="3.30.54.20">
    <property type="match status" value="1"/>
</dbReference>
<dbReference type="Gene3D" id="3.40.50.800">
    <property type="entry name" value="Anticodon-binding domain"/>
    <property type="match status" value="1"/>
</dbReference>
<dbReference type="Pfam" id="PF03129">
    <property type="entry name" value="HGTP_anticodon"/>
    <property type="match status" value="1"/>
</dbReference>
<dbReference type="PATRIC" id="fig|1618662.3.peg.439"/>
<dbReference type="InterPro" id="IPR033728">
    <property type="entry name" value="ThrRS_core"/>
</dbReference>
<dbReference type="PANTHER" id="PTHR11451">
    <property type="entry name" value="THREONINE-TRNA LIGASE"/>
    <property type="match status" value="1"/>
</dbReference>
<dbReference type="FunFam" id="3.40.50.800:FF:000001">
    <property type="entry name" value="Threonine--tRNA ligase"/>
    <property type="match status" value="1"/>
</dbReference>
<evidence type="ECO:0000256" key="4">
    <source>
        <dbReference type="ARBA" id="ARBA00022598"/>
    </source>
</evidence>
<keyword evidence="10 13" id="KW-0648">Protein biosynthesis</keyword>
<dbReference type="EMBL" id="LCKF01000021">
    <property type="protein sequence ID" value="KKT90977.1"/>
    <property type="molecule type" value="Genomic_DNA"/>
</dbReference>
<keyword evidence="7 13" id="KW-0862">Zinc</keyword>
<proteinExistence type="inferred from homology"/>
<keyword evidence="9 13" id="KW-0694">RNA-binding</keyword>
<evidence type="ECO:0000256" key="5">
    <source>
        <dbReference type="ARBA" id="ARBA00022723"/>
    </source>
</evidence>
<evidence type="ECO:0000256" key="12">
    <source>
        <dbReference type="ARBA" id="ARBA00049515"/>
    </source>
</evidence>
<evidence type="ECO:0000313" key="15">
    <source>
        <dbReference type="EMBL" id="KKT90977.1"/>
    </source>
</evidence>
<keyword evidence="11 13" id="KW-0030">Aminoacyl-tRNA synthetase</keyword>
<dbReference type="GO" id="GO:0005524">
    <property type="term" value="F:ATP binding"/>
    <property type="evidence" value="ECO:0007669"/>
    <property type="project" value="UniProtKB-UniRule"/>
</dbReference>
<dbReference type="SUPFAM" id="SSF55186">
    <property type="entry name" value="ThrRS/AlaRS common domain"/>
    <property type="match status" value="1"/>
</dbReference>
<evidence type="ECO:0000256" key="11">
    <source>
        <dbReference type="ARBA" id="ARBA00023146"/>
    </source>
</evidence>
<dbReference type="InterPro" id="IPR004154">
    <property type="entry name" value="Anticodon-bd"/>
</dbReference>
<comment type="subunit">
    <text evidence="13">Homodimer.</text>
</comment>
<evidence type="ECO:0000256" key="2">
    <source>
        <dbReference type="ARBA" id="ARBA00022490"/>
    </source>
</evidence>
<feature type="binding site" evidence="13">
    <location>
        <position position="329"/>
    </location>
    <ligand>
        <name>Zn(2+)</name>
        <dbReference type="ChEBI" id="CHEBI:29105"/>
        <note>catalytic</note>
    </ligand>
</feature>
<dbReference type="AlphaFoldDB" id="A0A0G1NCY0"/>
<protein>
    <recommendedName>
        <fullName evidence="13">Threonine--tRNA ligase</fullName>
        <ecNumber evidence="13">6.1.1.3</ecNumber>
    </recommendedName>
    <alternativeName>
        <fullName evidence="13">Threonyl-tRNA synthetase</fullName>
        <shortName evidence="13">ThrRS</shortName>
    </alternativeName>
</protein>
<dbReference type="GO" id="GO:0005737">
    <property type="term" value="C:cytoplasm"/>
    <property type="evidence" value="ECO:0007669"/>
    <property type="project" value="UniProtKB-SubCell"/>
</dbReference>
<dbReference type="Proteomes" id="UP000033966">
    <property type="component" value="Unassembled WGS sequence"/>
</dbReference>
<evidence type="ECO:0000256" key="9">
    <source>
        <dbReference type="ARBA" id="ARBA00022884"/>
    </source>
</evidence>
<accession>A0A0G1NCY0</accession>
<keyword evidence="4 13" id="KW-0436">Ligase</keyword>